<sequence length="307" mass="34000">MKSILSQLLGGAWKSSPQPINLRDNANLDVVLPWALAKAAPPPRFPTAYVEFLRSCLESQSFPITTVKRNRKGGDTESAKRFASLLGALANLPPLEFAWAETLAQIADAYLGNPSPMGSSGWAGDVRAHFEMTSSFGHKGRILASIIRFMRCRHCLELGTAYGMSALFMLEALSVQGPDTRLTTVEGSELQYRIAAGLLESRYRDRVVCEYGWTSQVLPRLAKTLGPVDFIFHDAGHSKKDYVNDFQAVLPLLAPGAVVLFDDINWNDPRFAANNPECRKGWLEVAAHVRVRWAVEIRRDMGLVLLN</sequence>
<dbReference type="PANTHER" id="PTHR43836:SF2">
    <property type="entry name" value="CATECHOL O-METHYLTRANSFERASE 1-RELATED"/>
    <property type="match status" value="1"/>
</dbReference>
<keyword evidence="1" id="KW-0808">Transferase</keyword>
<accession>A0A1Y6D560</accession>
<dbReference type="OrthoDB" id="9799672at2"/>
<keyword evidence="1" id="KW-0489">Methyltransferase</keyword>
<organism evidence="1 2">
    <name type="scientific">Methylomagnum ishizawai</name>
    <dbReference type="NCBI Taxonomy" id="1760988"/>
    <lineage>
        <taxon>Bacteria</taxon>
        <taxon>Pseudomonadati</taxon>
        <taxon>Pseudomonadota</taxon>
        <taxon>Gammaproteobacteria</taxon>
        <taxon>Methylococcales</taxon>
        <taxon>Methylococcaceae</taxon>
        <taxon>Methylomagnum</taxon>
    </lineage>
</organism>
<dbReference type="AlphaFoldDB" id="A0A1Y6D560"/>
<dbReference type="GO" id="GO:0032259">
    <property type="term" value="P:methylation"/>
    <property type="evidence" value="ECO:0007669"/>
    <property type="project" value="UniProtKB-KW"/>
</dbReference>
<dbReference type="InterPro" id="IPR029063">
    <property type="entry name" value="SAM-dependent_MTases_sf"/>
</dbReference>
<dbReference type="STRING" id="1760988.SAMN02949497_0301"/>
<keyword evidence="2" id="KW-1185">Reference proteome</keyword>
<reference evidence="1 2" key="1">
    <citation type="submission" date="2016-12" db="EMBL/GenBank/DDBJ databases">
        <authorList>
            <person name="Song W.-J."/>
            <person name="Kurnit D.M."/>
        </authorList>
    </citation>
    <scope>NUCLEOTIDE SEQUENCE [LARGE SCALE GENOMIC DNA]</scope>
    <source>
        <strain evidence="1 2">175</strain>
    </source>
</reference>
<evidence type="ECO:0000313" key="1">
    <source>
        <dbReference type="EMBL" id="SMF97731.1"/>
    </source>
</evidence>
<dbReference type="Proteomes" id="UP000192923">
    <property type="component" value="Unassembled WGS sequence"/>
</dbReference>
<gene>
    <name evidence="1" type="ORF">SAMN02949497_0301</name>
</gene>
<protein>
    <submittedName>
        <fullName evidence="1">Methyltransferase domain-containing protein</fullName>
    </submittedName>
</protein>
<dbReference type="PANTHER" id="PTHR43836">
    <property type="entry name" value="CATECHOL O-METHYLTRANSFERASE 1-RELATED"/>
    <property type="match status" value="1"/>
</dbReference>
<dbReference type="SUPFAM" id="SSF53335">
    <property type="entry name" value="S-adenosyl-L-methionine-dependent methyltransferases"/>
    <property type="match status" value="1"/>
</dbReference>
<dbReference type="Pfam" id="PF13578">
    <property type="entry name" value="Methyltransf_24"/>
    <property type="match status" value="1"/>
</dbReference>
<name>A0A1Y6D560_9GAMM</name>
<evidence type="ECO:0000313" key="2">
    <source>
        <dbReference type="Proteomes" id="UP000192923"/>
    </source>
</evidence>
<dbReference type="Gene3D" id="3.40.50.150">
    <property type="entry name" value="Vaccinia Virus protein VP39"/>
    <property type="match status" value="1"/>
</dbReference>
<proteinExistence type="predicted"/>
<dbReference type="EMBL" id="FXAM01000003">
    <property type="protein sequence ID" value="SMF97731.1"/>
    <property type="molecule type" value="Genomic_DNA"/>
</dbReference>
<dbReference type="GO" id="GO:0008171">
    <property type="term" value="F:O-methyltransferase activity"/>
    <property type="evidence" value="ECO:0007669"/>
    <property type="project" value="TreeGrafter"/>
</dbReference>